<evidence type="ECO:0000256" key="3">
    <source>
        <dbReference type="ARBA" id="ARBA00022475"/>
    </source>
</evidence>
<feature type="transmembrane region" description="Helical" evidence="7">
    <location>
        <begin position="221"/>
        <end position="241"/>
    </location>
</feature>
<dbReference type="Gene3D" id="1.20.1250.20">
    <property type="entry name" value="MFS general substrate transporter like domains"/>
    <property type="match status" value="1"/>
</dbReference>
<dbReference type="Pfam" id="PF07690">
    <property type="entry name" value="MFS_1"/>
    <property type="match status" value="1"/>
</dbReference>
<feature type="transmembrane region" description="Helical" evidence="7">
    <location>
        <begin position="137"/>
        <end position="155"/>
    </location>
</feature>
<reference evidence="9 10" key="1">
    <citation type="journal article" date="2015" name="Genome Announc.">
        <title>Expanding the biotechnology potential of lactobacilli through comparative genomics of 213 strains and associated genera.</title>
        <authorList>
            <person name="Sun Z."/>
            <person name="Harris H.M."/>
            <person name="McCann A."/>
            <person name="Guo C."/>
            <person name="Argimon S."/>
            <person name="Zhang W."/>
            <person name="Yang X."/>
            <person name="Jeffery I.B."/>
            <person name="Cooney J.C."/>
            <person name="Kagawa T.F."/>
            <person name="Liu W."/>
            <person name="Song Y."/>
            <person name="Salvetti E."/>
            <person name="Wrobel A."/>
            <person name="Rasinkangas P."/>
            <person name="Parkhill J."/>
            <person name="Rea M.C."/>
            <person name="O'Sullivan O."/>
            <person name="Ritari J."/>
            <person name="Douillard F.P."/>
            <person name="Paul Ross R."/>
            <person name="Yang R."/>
            <person name="Briner A.E."/>
            <person name="Felis G.E."/>
            <person name="de Vos W.M."/>
            <person name="Barrangou R."/>
            <person name="Klaenhammer T.R."/>
            <person name="Caufield P.W."/>
            <person name="Cui Y."/>
            <person name="Zhang H."/>
            <person name="O'Toole P.W."/>
        </authorList>
    </citation>
    <scope>NUCLEOTIDE SEQUENCE [LARGE SCALE GENOMIC DNA]</scope>
    <source>
        <strain evidence="9 10">DSM 5007</strain>
    </source>
</reference>
<evidence type="ECO:0000313" key="10">
    <source>
        <dbReference type="Proteomes" id="UP000051820"/>
    </source>
</evidence>
<evidence type="ECO:0000313" key="9">
    <source>
        <dbReference type="EMBL" id="KRM12596.1"/>
    </source>
</evidence>
<feature type="transmembrane region" description="Helical" evidence="7">
    <location>
        <begin position="161"/>
        <end position="182"/>
    </location>
</feature>
<dbReference type="SUPFAM" id="SSF103473">
    <property type="entry name" value="MFS general substrate transporter"/>
    <property type="match status" value="1"/>
</dbReference>
<dbReference type="OrthoDB" id="9816041at2"/>
<keyword evidence="3" id="KW-1003">Cell membrane</keyword>
<dbReference type="InterPro" id="IPR011701">
    <property type="entry name" value="MFS"/>
</dbReference>
<feature type="domain" description="Major facilitator superfamily (MFS) profile" evidence="8">
    <location>
        <begin position="9"/>
        <end position="485"/>
    </location>
</feature>
<evidence type="ECO:0000256" key="2">
    <source>
        <dbReference type="ARBA" id="ARBA00022448"/>
    </source>
</evidence>
<feature type="transmembrane region" description="Helical" evidence="7">
    <location>
        <begin position="352"/>
        <end position="374"/>
    </location>
</feature>
<evidence type="ECO:0000256" key="6">
    <source>
        <dbReference type="ARBA" id="ARBA00023136"/>
    </source>
</evidence>
<name>A0A0R1W9R6_9LACO</name>
<keyword evidence="2" id="KW-0813">Transport</keyword>
<feature type="transmembrane region" description="Helical" evidence="7">
    <location>
        <begin position="7"/>
        <end position="31"/>
    </location>
</feature>
<comment type="caution">
    <text evidence="9">The sequence shown here is derived from an EMBL/GenBank/DDBJ whole genome shotgun (WGS) entry which is preliminary data.</text>
</comment>
<dbReference type="InterPro" id="IPR020846">
    <property type="entry name" value="MFS_dom"/>
</dbReference>
<dbReference type="Gene3D" id="1.20.1720.10">
    <property type="entry name" value="Multidrug resistance protein D"/>
    <property type="match status" value="1"/>
</dbReference>
<proteinExistence type="predicted"/>
<feature type="transmembrane region" description="Helical" evidence="7">
    <location>
        <begin position="326"/>
        <end position="346"/>
    </location>
</feature>
<dbReference type="eggNOG" id="COG0477">
    <property type="taxonomic scope" value="Bacteria"/>
</dbReference>
<dbReference type="NCBIfam" id="TIGR00711">
    <property type="entry name" value="efflux_EmrB"/>
    <property type="match status" value="1"/>
</dbReference>
<dbReference type="FunFam" id="1.20.1720.10:FF:000004">
    <property type="entry name" value="EmrB/QacA family drug resistance transporter"/>
    <property type="match status" value="1"/>
</dbReference>
<feature type="transmembrane region" description="Helical" evidence="7">
    <location>
        <begin position="43"/>
        <end position="62"/>
    </location>
</feature>
<feature type="transmembrane region" description="Helical" evidence="7">
    <location>
        <begin position="288"/>
        <end position="314"/>
    </location>
</feature>
<dbReference type="GO" id="GO:0022857">
    <property type="term" value="F:transmembrane transporter activity"/>
    <property type="evidence" value="ECO:0007669"/>
    <property type="project" value="InterPro"/>
</dbReference>
<dbReference type="InterPro" id="IPR036259">
    <property type="entry name" value="MFS_trans_sf"/>
</dbReference>
<dbReference type="CDD" id="cd17502">
    <property type="entry name" value="MFS_Azr1_MDR_like"/>
    <property type="match status" value="1"/>
</dbReference>
<dbReference type="RefSeq" id="WP_010621041.1">
    <property type="nucleotide sequence ID" value="NZ_AZGF01000006.1"/>
</dbReference>
<dbReference type="PROSITE" id="PS50850">
    <property type="entry name" value="MFS"/>
    <property type="match status" value="1"/>
</dbReference>
<dbReference type="PRINTS" id="PR01036">
    <property type="entry name" value="TCRTETB"/>
</dbReference>
<feature type="transmembrane region" description="Helical" evidence="7">
    <location>
        <begin position="106"/>
        <end position="125"/>
    </location>
</feature>
<dbReference type="EMBL" id="AZGF01000006">
    <property type="protein sequence ID" value="KRM12596.1"/>
    <property type="molecule type" value="Genomic_DNA"/>
</dbReference>
<dbReference type="PANTHER" id="PTHR23501:SF191">
    <property type="entry name" value="VACUOLAR BASIC AMINO ACID TRANSPORTER 4"/>
    <property type="match status" value="1"/>
</dbReference>
<feature type="transmembrane region" description="Helical" evidence="7">
    <location>
        <begin position="262"/>
        <end position="282"/>
    </location>
</feature>
<protein>
    <submittedName>
        <fullName evidence="9">Drug resistance transporter EmrB QacA family protein</fullName>
    </submittedName>
</protein>
<organism evidence="9 10">
    <name type="scientific">Paucilactobacillus suebicus DSM 5007 = KCTC 3549</name>
    <dbReference type="NCBI Taxonomy" id="1423807"/>
    <lineage>
        <taxon>Bacteria</taxon>
        <taxon>Bacillati</taxon>
        <taxon>Bacillota</taxon>
        <taxon>Bacilli</taxon>
        <taxon>Lactobacillales</taxon>
        <taxon>Lactobacillaceae</taxon>
        <taxon>Paucilactobacillus</taxon>
    </lineage>
</organism>
<keyword evidence="4 7" id="KW-0812">Transmembrane</keyword>
<evidence type="ECO:0000256" key="7">
    <source>
        <dbReference type="SAM" id="Phobius"/>
    </source>
</evidence>
<dbReference type="PATRIC" id="fig|1423807.3.peg.2165"/>
<dbReference type="PANTHER" id="PTHR23501">
    <property type="entry name" value="MAJOR FACILITATOR SUPERFAMILY"/>
    <property type="match status" value="1"/>
</dbReference>
<evidence type="ECO:0000259" key="8">
    <source>
        <dbReference type="PROSITE" id="PS50850"/>
    </source>
</evidence>
<feature type="transmembrane region" description="Helical" evidence="7">
    <location>
        <begin position="74"/>
        <end position="100"/>
    </location>
</feature>
<keyword evidence="6 7" id="KW-0472">Membrane</keyword>
<feature type="transmembrane region" description="Helical" evidence="7">
    <location>
        <begin position="394"/>
        <end position="411"/>
    </location>
</feature>
<feature type="transmembrane region" description="Helical" evidence="7">
    <location>
        <begin position="454"/>
        <end position="480"/>
    </location>
</feature>
<gene>
    <name evidence="9" type="ORF">FD16_GL002108</name>
</gene>
<dbReference type="Proteomes" id="UP000051820">
    <property type="component" value="Unassembled WGS sequence"/>
</dbReference>
<evidence type="ECO:0000256" key="4">
    <source>
        <dbReference type="ARBA" id="ARBA00022692"/>
    </source>
</evidence>
<dbReference type="AlphaFoldDB" id="A0A0R1W9R6"/>
<evidence type="ECO:0000256" key="1">
    <source>
        <dbReference type="ARBA" id="ARBA00004651"/>
    </source>
</evidence>
<dbReference type="GO" id="GO:0005886">
    <property type="term" value="C:plasma membrane"/>
    <property type="evidence" value="ECO:0007669"/>
    <property type="project" value="UniProtKB-SubCell"/>
</dbReference>
<comment type="subcellular location">
    <subcellularLocation>
        <location evidence="1">Cell membrane</location>
        <topology evidence="1">Multi-pass membrane protein</topology>
    </subcellularLocation>
</comment>
<sequence>MEKTNVALVTSTTFIATFMTAIEGTIVTTAMPTIIGSLHGINLMEWVFAIYLLATAMFTPVYGKLADSIGRKPLFMFGAALFIIGSTLCGFANSMIMLIICRFIQGIGAGALQPISYTLIADLYAPEKRATIMGLNTTAWGIASVFGPLIGGVIVDTIGWHWIFFLNVPFGLAIILIIWTSLHEEGYDHPSIKVDYLGTVLLMLTLMMLLIALQLFGDQGLTINVVITLVVTIIAGIAFVLTENRVNDPIISMNLFKNRMFVGANIITLLLSGFFIGVNVYVPMWLQGVYGLSATIGGLSLAPASIFWFVGSLILGRLMKHLNIKIIFLIFLAITIVGGASLLVIYPSTSWVFIFILSGVIGVGLGGAVVLGTIATQRSVPENQLGVATSFNQLVKTLGSSIMVSIFGLILNTQNRSGLTQAHLLSKSSLMNDLVDASKAKTIPSALVDTMRNILFNSIHTIFIAGLVLLVLSVIFLPLIKKQEKAE</sequence>
<keyword evidence="10" id="KW-1185">Reference proteome</keyword>
<feature type="transmembrane region" description="Helical" evidence="7">
    <location>
        <begin position="194"/>
        <end position="215"/>
    </location>
</feature>
<evidence type="ECO:0000256" key="5">
    <source>
        <dbReference type="ARBA" id="ARBA00022989"/>
    </source>
</evidence>
<accession>A0A0R1W9R6</accession>
<keyword evidence="5 7" id="KW-1133">Transmembrane helix</keyword>
<dbReference type="InterPro" id="IPR004638">
    <property type="entry name" value="EmrB-like"/>
</dbReference>